<keyword evidence="3" id="KW-1003">Cell membrane</keyword>
<dbReference type="EMBL" id="JAGGKT010000001">
    <property type="protein sequence ID" value="MBP1930249.1"/>
    <property type="molecule type" value="Genomic_DNA"/>
</dbReference>
<evidence type="ECO:0000313" key="9">
    <source>
        <dbReference type="Proteomes" id="UP001519343"/>
    </source>
</evidence>
<feature type="transmembrane region" description="Helical" evidence="7">
    <location>
        <begin position="106"/>
        <end position="127"/>
    </location>
</feature>
<proteinExistence type="inferred from homology"/>
<evidence type="ECO:0000256" key="1">
    <source>
        <dbReference type="ARBA" id="ARBA00004651"/>
    </source>
</evidence>
<comment type="subcellular location">
    <subcellularLocation>
        <location evidence="1">Cell membrane</location>
        <topology evidence="1">Multi-pass membrane protein</topology>
    </subcellularLocation>
</comment>
<dbReference type="Pfam" id="PF02417">
    <property type="entry name" value="Chromate_transp"/>
    <property type="match status" value="1"/>
</dbReference>
<comment type="similarity">
    <text evidence="2">Belongs to the chromate ion transporter (CHR) (TC 2.A.51) family.</text>
</comment>
<evidence type="ECO:0000256" key="2">
    <source>
        <dbReference type="ARBA" id="ARBA00005262"/>
    </source>
</evidence>
<keyword evidence="4 7" id="KW-0812">Transmembrane</keyword>
<evidence type="ECO:0000256" key="3">
    <source>
        <dbReference type="ARBA" id="ARBA00022475"/>
    </source>
</evidence>
<feature type="transmembrane region" description="Helical" evidence="7">
    <location>
        <begin position="134"/>
        <end position="152"/>
    </location>
</feature>
<dbReference type="InterPro" id="IPR003370">
    <property type="entry name" value="Chromate_transpt"/>
</dbReference>
<keyword evidence="9" id="KW-1185">Reference proteome</keyword>
<evidence type="ECO:0000256" key="4">
    <source>
        <dbReference type="ARBA" id="ARBA00022692"/>
    </source>
</evidence>
<dbReference type="PANTHER" id="PTHR43663">
    <property type="entry name" value="CHROMATE TRANSPORT PROTEIN-RELATED"/>
    <property type="match status" value="1"/>
</dbReference>
<dbReference type="Proteomes" id="UP001519343">
    <property type="component" value="Unassembled WGS sequence"/>
</dbReference>
<evidence type="ECO:0000256" key="7">
    <source>
        <dbReference type="SAM" id="Phobius"/>
    </source>
</evidence>
<sequence>MSYKELFIGFTRSGLLGYGGGPSAIPLIRYEAVERFKWMTDDEFAEVLALGNALPGPIATKMAAYIGYKVKGKMGALIAILAQVVPTVVALIALLSTLYAMGESRIIKGMIAAVGPVIGMMLAVMGYQFLKKGWIGLGMTTNIVMLVISFLALELLDIHPAIMIVVFIAYAFIKTYFSTNKPDTKRSVS</sequence>
<name>A0ABS4GJ12_9BACL</name>
<reference evidence="8 9" key="1">
    <citation type="submission" date="2021-03" db="EMBL/GenBank/DDBJ databases">
        <title>Genomic Encyclopedia of Type Strains, Phase IV (KMG-IV): sequencing the most valuable type-strain genomes for metagenomic binning, comparative biology and taxonomic classification.</title>
        <authorList>
            <person name="Goeker M."/>
        </authorList>
    </citation>
    <scope>NUCLEOTIDE SEQUENCE [LARGE SCALE GENOMIC DNA]</scope>
    <source>
        <strain evidence="8 9">DSM 24738</strain>
    </source>
</reference>
<evidence type="ECO:0000256" key="5">
    <source>
        <dbReference type="ARBA" id="ARBA00022989"/>
    </source>
</evidence>
<feature type="transmembrane region" description="Helical" evidence="7">
    <location>
        <begin position="76"/>
        <end position="100"/>
    </location>
</feature>
<organism evidence="8 9">
    <name type="scientific">Ammoniphilus resinae</name>
    <dbReference type="NCBI Taxonomy" id="861532"/>
    <lineage>
        <taxon>Bacteria</taxon>
        <taxon>Bacillati</taxon>
        <taxon>Bacillota</taxon>
        <taxon>Bacilli</taxon>
        <taxon>Bacillales</taxon>
        <taxon>Paenibacillaceae</taxon>
        <taxon>Aneurinibacillus group</taxon>
        <taxon>Ammoniphilus</taxon>
    </lineage>
</organism>
<feature type="transmembrane region" description="Helical" evidence="7">
    <location>
        <begin position="158"/>
        <end position="177"/>
    </location>
</feature>
<dbReference type="InterPro" id="IPR052518">
    <property type="entry name" value="CHR_Transporter"/>
</dbReference>
<evidence type="ECO:0000313" key="8">
    <source>
        <dbReference type="EMBL" id="MBP1930249.1"/>
    </source>
</evidence>
<comment type="caution">
    <text evidence="8">The sequence shown here is derived from an EMBL/GenBank/DDBJ whole genome shotgun (WGS) entry which is preliminary data.</text>
</comment>
<keyword evidence="5 7" id="KW-1133">Transmembrane helix</keyword>
<keyword evidence="6 7" id="KW-0472">Membrane</keyword>
<accession>A0ABS4GJ12</accession>
<protein>
    <submittedName>
        <fullName evidence="8">Chromate transporter</fullName>
    </submittedName>
</protein>
<gene>
    <name evidence="8" type="ORF">J2Z37_000236</name>
</gene>
<dbReference type="PANTHER" id="PTHR43663:SF1">
    <property type="entry name" value="CHROMATE TRANSPORTER"/>
    <property type="match status" value="1"/>
</dbReference>
<dbReference type="RefSeq" id="WP_209808112.1">
    <property type="nucleotide sequence ID" value="NZ_JAGGKT010000001.1"/>
</dbReference>
<evidence type="ECO:0000256" key="6">
    <source>
        <dbReference type="ARBA" id="ARBA00023136"/>
    </source>
</evidence>